<dbReference type="CDD" id="cd06145">
    <property type="entry name" value="REX1_like"/>
    <property type="match status" value="1"/>
</dbReference>
<comment type="similarity">
    <text evidence="1">Belongs to the REXO1/REXO3 family.</text>
</comment>
<reference evidence="7" key="1">
    <citation type="submission" date="2023-10" db="EMBL/GenBank/DDBJ databases">
        <authorList>
            <person name="Hackl T."/>
        </authorList>
    </citation>
    <scope>NUCLEOTIDE SEQUENCE</scope>
</reference>
<feature type="domain" description="Exonuclease" evidence="6">
    <location>
        <begin position="428"/>
        <end position="622"/>
    </location>
</feature>
<feature type="compositionally biased region" description="Polar residues" evidence="5">
    <location>
        <begin position="131"/>
        <end position="142"/>
    </location>
</feature>
<dbReference type="GO" id="GO:0005634">
    <property type="term" value="C:nucleus"/>
    <property type="evidence" value="ECO:0007669"/>
    <property type="project" value="TreeGrafter"/>
</dbReference>
<dbReference type="SMART" id="SM00479">
    <property type="entry name" value="EXOIII"/>
    <property type="match status" value="1"/>
</dbReference>
<proteinExistence type="inferred from homology"/>
<sequence length="642" mass="70588">MASSLAALKSLPCPAGEQCTAFQCLFKHQRDQDDTTTSAKTTEQPSAKIHSLSLSPADQDMPRKRIKVSSAASSSSTTPQIPSGQWQQSIPSNPRSMPPKKPAGEKKPVSPPPLRRQLSAKKPGQPELMPSTAQESVSIPASPSTTKQIPTPKPTPKKTETLNPRLLKKSPAGHEIRVRLVKALHEQYARLNAELKKVATDEEKKLVLSDQEVITKTLDDEQDIAIKKPVIYGNSIKNRIMTYKRMSVAQWKDERAKAIGDSQGTKPESAAPEPIVTGLTPAQEVDFLHRLVWPLEGLERYGYVSAPPAEEDIKASRDAVKASGNTEVCDRCTRRFQVFPGRREEDGALASNGTCTHHPGKVYYMDRAPGDRSKPQRKYRCCHRSLEDESGGCTTSPTHVFKTTDPKRLAAVLNFAETPPNPNVPADRAVCFDCEMGYTVCGLELIRITVVSWPDGEELLDVLVQPVGETLDLNTRYSGVTAENMLTGQQLKQGDDHRPVIIPSSDPAKPPQRILKIAPSPKAARDLLFSLISPTTPLIGHGLENDLNAARLIHPTCIDTVLLYPHKRGLPVRNGLKMLMETMLGRRIQMDAAEGTPEGHDSAEDARAAGELVRLKVRDDWKAMRLKGWYILDGEMVGPRSA</sequence>
<evidence type="ECO:0000256" key="4">
    <source>
        <dbReference type="ARBA" id="ARBA00022839"/>
    </source>
</evidence>
<name>A0AAI8VD88_9PEZI</name>
<keyword evidence="4" id="KW-0269">Exonuclease</keyword>
<dbReference type="InterPro" id="IPR013520">
    <property type="entry name" value="Ribonucl_H"/>
</dbReference>
<feature type="compositionally biased region" description="Polar residues" evidence="5">
    <location>
        <begin position="35"/>
        <end position="45"/>
    </location>
</feature>
<evidence type="ECO:0000256" key="5">
    <source>
        <dbReference type="SAM" id="MobiDB-lite"/>
    </source>
</evidence>
<dbReference type="SUPFAM" id="SSF53098">
    <property type="entry name" value="Ribonuclease H-like"/>
    <property type="match status" value="1"/>
</dbReference>
<keyword evidence="2" id="KW-0540">Nuclease</keyword>
<dbReference type="InterPro" id="IPR034922">
    <property type="entry name" value="REX1-like_exo"/>
</dbReference>
<dbReference type="AlphaFoldDB" id="A0AAI8VD88"/>
<evidence type="ECO:0000256" key="2">
    <source>
        <dbReference type="ARBA" id="ARBA00022722"/>
    </source>
</evidence>
<evidence type="ECO:0000313" key="8">
    <source>
        <dbReference type="Proteomes" id="UP001295740"/>
    </source>
</evidence>
<dbReference type="InterPro" id="IPR047021">
    <property type="entry name" value="REXO1/3/4-like"/>
</dbReference>
<keyword evidence="8" id="KW-1185">Reference proteome</keyword>
<accession>A0AAI8VD88</accession>
<dbReference type="EMBL" id="CAUWAG010000004">
    <property type="protein sequence ID" value="CAJ2502739.1"/>
    <property type="molecule type" value="Genomic_DNA"/>
</dbReference>
<organism evidence="7 8">
    <name type="scientific">Anthostomella pinea</name>
    <dbReference type="NCBI Taxonomy" id="933095"/>
    <lineage>
        <taxon>Eukaryota</taxon>
        <taxon>Fungi</taxon>
        <taxon>Dikarya</taxon>
        <taxon>Ascomycota</taxon>
        <taxon>Pezizomycotina</taxon>
        <taxon>Sordariomycetes</taxon>
        <taxon>Xylariomycetidae</taxon>
        <taxon>Xylariales</taxon>
        <taxon>Xylariaceae</taxon>
        <taxon>Anthostomella</taxon>
    </lineage>
</organism>
<dbReference type="PANTHER" id="PTHR12801">
    <property type="entry name" value="RNA EXONUCLEASE REXO1 / RECO3 FAMILY MEMBER-RELATED"/>
    <property type="match status" value="1"/>
</dbReference>
<dbReference type="PANTHER" id="PTHR12801:SF112">
    <property type="entry name" value="RNA EXONUCLEASE 3"/>
    <property type="match status" value="1"/>
</dbReference>
<evidence type="ECO:0000256" key="3">
    <source>
        <dbReference type="ARBA" id="ARBA00022801"/>
    </source>
</evidence>
<evidence type="ECO:0000256" key="1">
    <source>
        <dbReference type="ARBA" id="ARBA00006357"/>
    </source>
</evidence>
<dbReference type="Gene3D" id="3.30.420.10">
    <property type="entry name" value="Ribonuclease H-like superfamily/Ribonuclease H"/>
    <property type="match status" value="1"/>
</dbReference>
<comment type="caution">
    <text evidence="7">The sequence shown here is derived from an EMBL/GenBank/DDBJ whole genome shotgun (WGS) entry which is preliminary data.</text>
</comment>
<evidence type="ECO:0000259" key="6">
    <source>
        <dbReference type="SMART" id="SM00479"/>
    </source>
</evidence>
<evidence type="ECO:0000313" key="7">
    <source>
        <dbReference type="EMBL" id="CAJ2502739.1"/>
    </source>
</evidence>
<gene>
    <name evidence="7" type="ORF">KHLLAP_LOCUS3207</name>
</gene>
<dbReference type="GO" id="GO:0003676">
    <property type="term" value="F:nucleic acid binding"/>
    <property type="evidence" value="ECO:0007669"/>
    <property type="project" value="InterPro"/>
</dbReference>
<dbReference type="InterPro" id="IPR012337">
    <property type="entry name" value="RNaseH-like_sf"/>
</dbReference>
<protein>
    <submittedName>
        <fullName evidence="7">Uu.00g101330.m01.CDS01</fullName>
    </submittedName>
</protein>
<feature type="region of interest" description="Disordered" evidence="5">
    <location>
        <begin position="30"/>
        <end position="170"/>
    </location>
</feature>
<dbReference type="Proteomes" id="UP001295740">
    <property type="component" value="Unassembled WGS sequence"/>
</dbReference>
<dbReference type="InterPro" id="IPR036397">
    <property type="entry name" value="RNaseH_sf"/>
</dbReference>
<dbReference type="GO" id="GO:0004527">
    <property type="term" value="F:exonuclease activity"/>
    <property type="evidence" value="ECO:0007669"/>
    <property type="project" value="UniProtKB-KW"/>
</dbReference>
<keyword evidence="3" id="KW-0378">Hydrolase</keyword>
<feature type="compositionally biased region" description="Polar residues" evidence="5">
    <location>
        <begin position="77"/>
        <end position="95"/>
    </location>
</feature>